<evidence type="ECO:0000256" key="3">
    <source>
        <dbReference type="ARBA" id="ARBA00022989"/>
    </source>
</evidence>
<keyword evidence="2 5" id="KW-0812">Transmembrane</keyword>
<dbReference type="InterPro" id="IPR020846">
    <property type="entry name" value="MFS_dom"/>
</dbReference>
<dbReference type="OrthoDB" id="9812221at2"/>
<dbReference type="InterPro" id="IPR011701">
    <property type="entry name" value="MFS"/>
</dbReference>
<feature type="transmembrane region" description="Helical" evidence="5">
    <location>
        <begin position="302"/>
        <end position="322"/>
    </location>
</feature>
<dbReference type="EMBL" id="OBML01000002">
    <property type="protein sequence ID" value="SOB95795.1"/>
    <property type="molecule type" value="Genomic_DNA"/>
</dbReference>
<evidence type="ECO:0000256" key="1">
    <source>
        <dbReference type="ARBA" id="ARBA00004141"/>
    </source>
</evidence>
<sequence length="524" mass="54714">MTSVQSTPRSSLMGNWPTLAVAALGSFLVILDVTVVAIALPSIERELKASFAELQWIINAYNIAYTSVLIAVGAIADRFGRRRVMVIGLALFGATSLIVGLADTPSALIWGRVAQGLSASAMLILGVALISNAFQGSDRAQAFALWGVSIGCGAAFGPIVGGILVDLLSWRWIFLLNVPIVAVLITLCYWRVEESSDDNAGGLDWPGILTFTGALGCLSYAVIEGGERGWGSDTILAAIAGAVVLFLLFVWIETSVRKPAFDLRLFRIPTFTGVQLVCVLNSITFWVMLVYLPIYFQVVHEMSASSAGLMLLPMTIPLLLVAPLGARLASPERLGVRGLIAFGCALVAVGFLWLAIAPPAEVVVWVVAFLLLGLGTGLINGELSNVATAVVPPEKAGVASGVNITFRHGSFTLSISVFGAILLSSITLQLGGSGDLATALGEGLTNTANFIARGDFAGAVASAPIDVQPAVTEFGQASFASAFSVLMWIVALLSVLAIVISGLMIRRRDLLAGPEAQAAAAAGE</sequence>
<feature type="transmembrane region" description="Helical" evidence="5">
    <location>
        <begin position="108"/>
        <end position="130"/>
    </location>
</feature>
<feature type="transmembrane region" description="Helical" evidence="5">
    <location>
        <begin position="142"/>
        <end position="164"/>
    </location>
</feature>
<feature type="transmembrane region" description="Helical" evidence="5">
    <location>
        <begin position="202"/>
        <end position="223"/>
    </location>
</feature>
<gene>
    <name evidence="7" type="ORF">SAMN05421512_10235</name>
</gene>
<dbReference type="PANTHER" id="PTHR42718:SF49">
    <property type="entry name" value="EXPORT PROTEIN"/>
    <property type="match status" value="1"/>
</dbReference>
<dbReference type="AlphaFoldDB" id="A0A285RNV8"/>
<feature type="transmembrane region" description="Helical" evidence="5">
    <location>
        <begin position="334"/>
        <end position="356"/>
    </location>
</feature>
<dbReference type="SUPFAM" id="SSF103473">
    <property type="entry name" value="MFS general substrate transporter"/>
    <property type="match status" value="1"/>
</dbReference>
<feature type="transmembrane region" description="Helical" evidence="5">
    <location>
        <begin position="21"/>
        <end position="43"/>
    </location>
</feature>
<feature type="transmembrane region" description="Helical" evidence="5">
    <location>
        <begin position="83"/>
        <end position="102"/>
    </location>
</feature>
<feature type="transmembrane region" description="Helical" evidence="5">
    <location>
        <begin position="170"/>
        <end position="190"/>
    </location>
</feature>
<dbReference type="Pfam" id="PF07690">
    <property type="entry name" value="MFS_1"/>
    <property type="match status" value="1"/>
</dbReference>
<dbReference type="InterPro" id="IPR005829">
    <property type="entry name" value="Sugar_transporter_CS"/>
</dbReference>
<dbReference type="STRING" id="538381.GCA_001696535_03472"/>
<dbReference type="PRINTS" id="PR01036">
    <property type="entry name" value="TCRTETB"/>
</dbReference>
<feature type="transmembrane region" description="Helical" evidence="5">
    <location>
        <begin position="411"/>
        <end position="430"/>
    </location>
</feature>
<feature type="transmembrane region" description="Helical" evidence="5">
    <location>
        <begin position="55"/>
        <end position="76"/>
    </location>
</feature>
<proteinExistence type="predicted"/>
<evidence type="ECO:0000256" key="4">
    <source>
        <dbReference type="ARBA" id="ARBA00023136"/>
    </source>
</evidence>
<dbReference type="CDD" id="cd17321">
    <property type="entry name" value="MFS_MMR_MDR_like"/>
    <property type="match status" value="1"/>
</dbReference>
<evidence type="ECO:0000313" key="8">
    <source>
        <dbReference type="Proteomes" id="UP000219331"/>
    </source>
</evidence>
<dbReference type="PROSITE" id="PS50850">
    <property type="entry name" value="MFS"/>
    <property type="match status" value="1"/>
</dbReference>
<dbReference type="GO" id="GO:0022857">
    <property type="term" value="F:transmembrane transporter activity"/>
    <property type="evidence" value="ECO:0007669"/>
    <property type="project" value="InterPro"/>
</dbReference>
<feature type="transmembrane region" description="Helical" evidence="5">
    <location>
        <begin position="485"/>
        <end position="505"/>
    </location>
</feature>
<organism evidence="7 8">
    <name type="scientific">Stappia indica</name>
    <dbReference type="NCBI Taxonomy" id="538381"/>
    <lineage>
        <taxon>Bacteria</taxon>
        <taxon>Pseudomonadati</taxon>
        <taxon>Pseudomonadota</taxon>
        <taxon>Alphaproteobacteria</taxon>
        <taxon>Hyphomicrobiales</taxon>
        <taxon>Stappiaceae</taxon>
        <taxon>Stappia</taxon>
    </lineage>
</organism>
<feature type="transmembrane region" description="Helical" evidence="5">
    <location>
        <begin position="235"/>
        <end position="252"/>
    </location>
</feature>
<dbReference type="PROSITE" id="PS00216">
    <property type="entry name" value="SUGAR_TRANSPORT_1"/>
    <property type="match status" value="1"/>
</dbReference>
<keyword evidence="8" id="KW-1185">Reference proteome</keyword>
<evidence type="ECO:0000313" key="7">
    <source>
        <dbReference type="EMBL" id="SOB95795.1"/>
    </source>
</evidence>
<dbReference type="Proteomes" id="UP000219331">
    <property type="component" value="Unassembled WGS sequence"/>
</dbReference>
<dbReference type="PANTHER" id="PTHR42718">
    <property type="entry name" value="MAJOR FACILITATOR SUPERFAMILY MULTIDRUG TRANSPORTER MFSC"/>
    <property type="match status" value="1"/>
</dbReference>
<reference evidence="7 8" key="1">
    <citation type="submission" date="2017-08" db="EMBL/GenBank/DDBJ databases">
        <authorList>
            <person name="de Groot N.N."/>
        </authorList>
    </citation>
    <scope>NUCLEOTIDE SEQUENCE [LARGE SCALE GENOMIC DNA]</scope>
    <source>
        <strain evidence="7 8">USBA 352</strain>
    </source>
</reference>
<evidence type="ECO:0000259" key="6">
    <source>
        <dbReference type="PROSITE" id="PS50850"/>
    </source>
</evidence>
<keyword evidence="3 5" id="KW-1133">Transmembrane helix</keyword>
<evidence type="ECO:0000256" key="5">
    <source>
        <dbReference type="SAM" id="Phobius"/>
    </source>
</evidence>
<feature type="domain" description="Major facilitator superfamily (MFS) profile" evidence="6">
    <location>
        <begin position="18"/>
        <end position="509"/>
    </location>
</feature>
<dbReference type="GO" id="GO:0016020">
    <property type="term" value="C:membrane"/>
    <property type="evidence" value="ECO:0007669"/>
    <property type="project" value="UniProtKB-SubCell"/>
</dbReference>
<feature type="transmembrane region" description="Helical" evidence="5">
    <location>
        <begin position="273"/>
        <end position="296"/>
    </location>
</feature>
<comment type="subcellular location">
    <subcellularLocation>
        <location evidence="1">Membrane</location>
        <topology evidence="1">Multi-pass membrane protein</topology>
    </subcellularLocation>
</comment>
<dbReference type="Gene3D" id="1.20.1250.20">
    <property type="entry name" value="MFS general substrate transporter like domains"/>
    <property type="match status" value="1"/>
</dbReference>
<dbReference type="Gene3D" id="1.20.1720.10">
    <property type="entry name" value="Multidrug resistance protein D"/>
    <property type="match status" value="1"/>
</dbReference>
<evidence type="ECO:0000256" key="2">
    <source>
        <dbReference type="ARBA" id="ARBA00022692"/>
    </source>
</evidence>
<accession>A0A285RNV8</accession>
<name>A0A285RNV8_9HYPH</name>
<protein>
    <submittedName>
        <fullName evidence="7">Drug resistance transporter, EmrB/QacA subfamily</fullName>
    </submittedName>
</protein>
<keyword evidence="4 5" id="KW-0472">Membrane</keyword>
<dbReference type="RefSeq" id="WP_097173862.1">
    <property type="nucleotide sequence ID" value="NZ_JAJGNR010000005.1"/>
</dbReference>
<dbReference type="InterPro" id="IPR036259">
    <property type="entry name" value="MFS_trans_sf"/>
</dbReference>
<feature type="transmembrane region" description="Helical" evidence="5">
    <location>
        <begin position="362"/>
        <end position="379"/>
    </location>
</feature>